<feature type="region of interest" description="Disordered" evidence="1">
    <location>
        <begin position="344"/>
        <end position="408"/>
    </location>
</feature>
<comment type="caution">
    <text evidence="2">The sequence shown here is derived from an EMBL/GenBank/DDBJ whole genome shotgun (WGS) entry which is preliminary data.</text>
</comment>
<dbReference type="EMBL" id="JBGBPQ010000025">
    <property type="protein sequence ID" value="KAL1499546.1"/>
    <property type="molecule type" value="Genomic_DNA"/>
</dbReference>
<feature type="compositionally biased region" description="Acidic residues" evidence="1">
    <location>
        <begin position="375"/>
        <end position="387"/>
    </location>
</feature>
<protein>
    <recommendedName>
        <fullName evidence="4">Transcription initiation factor IIF subunit alpha</fullName>
    </recommendedName>
</protein>
<feature type="compositionally biased region" description="Basic and acidic residues" evidence="1">
    <location>
        <begin position="297"/>
        <end position="311"/>
    </location>
</feature>
<feature type="region of interest" description="Disordered" evidence="1">
    <location>
        <begin position="633"/>
        <end position="665"/>
    </location>
</feature>
<evidence type="ECO:0000256" key="1">
    <source>
        <dbReference type="SAM" id="MobiDB-lite"/>
    </source>
</evidence>
<proteinExistence type="predicted"/>
<feature type="compositionally biased region" description="Basic and acidic residues" evidence="1">
    <location>
        <begin position="275"/>
        <end position="287"/>
    </location>
</feature>
<organism evidence="2 3">
    <name type="scientific">Prymnesium parvum</name>
    <name type="common">Toxic golden alga</name>
    <dbReference type="NCBI Taxonomy" id="97485"/>
    <lineage>
        <taxon>Eukaryota</taxon>
        <taxon>Haptista</taxon>
        <taxon>Haptophyta</taxon>
        <taxon>Prymnesiophyceae</taxon>
        <taxon>Prymnesiales</taxon>
        <taxon>Prymnesiaceae</taxon>
        <taxon>Prymnesium</taxon>
    </lineage>
</organism>
<feature type="region of interest" description="Disordered" evidence="1">
    <location>
        <begin position="259"/>
        <end position="327"/>
    </location>
</feature>
<dbReference type="AlphaFoldDB" id="A0AB34IJZ2"/>
<reference evidence="2 3" key="1">
    <citation type="journal article" date="2024" name="Science">
        <title>Giant polyketide synthase enzymes in the biosynthesis of giant marine polyether toxins.</title>
        <authorList>
            <person name="Fallon T.R."/>
            <person name="Shende V.V."/>
            <person name="Wierzbicki I.H."/>
            <person name="Pendleton A.L."/>
            <person name="Watervoot N.F."/>
            <person name="Auber R.P."/>
            <person name="Gonzalez D.J."/>
            <person name="Wisecaver J.H."/>
            <person name="Moore B.S."/>
        </authorList>
    </citation>
    <scope>NUCLEOTIDE SEQUENCE [LARGE SCALE GENOMIC DNA]</scope>
    <source>
        <strain evidence="2 3">12B1</strain>
    </source>
</reference>
<evidence type="ECO:0000313" key="3">
    <source>
        <dbReference type="Proteomes" id="UP001515480"/>
    </source>
</evidence>
<accession>A0AB34IJZ2</accession>
<feature type="compositionally biased region" description="Basic and acidic residues" evidence="1">
    <location>
        <begin position="196"/>
        <end position="205"/>
    </location>
</feature>
<gene>
    <name evidence="2" type="ORF">AB1Y20_011748</name>
</gene>
<feature type="compositionally biased region" description="Acidic residues" evidence="1">
    <location>
        <begin position="226"/>
        <end position="235"/>
    </location>
</feature>
<dbReference type="Proteomes" id="UP001515480">
    <property type="component" value="Unassembled WGS sequence"/>
</dbReference>
<feature type="compositionally biased region" description="Basic and acidic residues" evidence="1">
    <location>
        <begin position="641"/>
        <end position="665"/>
    </location>
</feature>
<feature type="region of interest" description="Disordered" evidence="1">
    <location>
        <begin position="115"/>
        <end position="245"/>
    </location>
</feature>
<feature type="compositionally biased region" description="Low complexity" evidence="1">
    <location>
        <begin position="150"/>
        <end position="161"/>
    </location>
</feature>
<evidence type="ECO:0000313" key="2">
    <source>
        <dbReference type="EMBL" id="KAL1499546.1"/>
    </source>
</evidence>
<name>A0AB34IJZ2_PRYPA</name>
<keyword evidence="3" id="KW-1185">Reference proteome</keyword>
<evidence type="ECO:0008006" key="4">
    <source>
        <dbReference type="Google" id="ProtNLM"/>
    </source>
</evidence>
<sequence>MAVEEELLDFDECAALDACIAAAAKEAQLNTDDAVQLTDEELRAIEAAEQSESNKAHAEAITGEEDAVMMSEEELATIEAMEAAARESLMQEQAEVGSLAAQVAEEATESGVVGVAAAETDESPQVEMDSPQAEVDNDALGTATDSVATSDSGSGCGVDCSQAEPTPMSWREMMARAAAEDSSDNESEEVAPARAEVGDQSHDDPNSLSEGSGAESVSPPKALVDDVPEDEEDAQAEQAMQMDEETVVRPVVADAESHMAVPVDKEDEALPADTAHGEVKEAVRVDENVEANAAKSPLEEERTTTDGDKTWDSMGNGAATQAATEPQADIAEAGAEVSFEMPAEAHEEATEQITKDQSALGEEDAASSLLGRSDDSDEEVEDALDEFDTQKSEGAVPIGGDDESDSQVDLKGVEPAEALGREITVYYMEGTSKTPSVGRVMGVATDALQACVISHETSLHVRPPNLRTIFSEAPRSSIDMDSLPRSAFVLTLTVGEQLTPVWLPIRDKEGRVNEGLLKDAAFAVYHEIFDDKPVQVPVHTRSIVGDLCAQLKTHKMAEYSAKSKSNKDDMTPCTNAEAPVSVSSGKFKGWTRKQSKTSGNYYLVSPDGKTKLWEAQARKQLDGDDLTVAREYPAPRALDYGSERKEPKPHNKRVREESAAPSKRELKQAISSLLKEAAGSKPIGEVLDELSATLGCDVRPQKPLVKELILSTLRKRAIAT</sequence>